<keyword evidence="6 7" id="KW-0862">Zinc</keyword>
<comment type="function">
    <text evidence="7">Single strand-specific metallo-endoribonuclease involved in late-stage 70S ribosome quality control and in maturation of the 3' terminus of the 16S rRNA.</text>
</comment>
<evidence type="ECO:0000313" key="9">
    <source>
        <dbReference type="Proteomes" id="UP000177096"/>
    </source>
</evidence>
<keyword evidence="4 7" id="KW-0255">Endonuclease</keyword>
<evidence type="ECO:0000256" key="4">
    <source>
        <dbReference type="ARBA" id="ARBA00022759"/>
    </source>
</evidence>
<proteinExistence type="inferred from homology"/>
<keyword evidence="7" id="KW-0963">Cytoplasm</keyword>
<dbReference type="PANTHER" id="PTHR46986:SF1">
    <property type="entry name" value="ENDORIBONUCLEASE YBEY, CHLOROPLASTIC"/>
    <property type="match status" value="1"/>
</dbReference>
<comment type="similarity">
    <text evidence="1 7">Belongs to the endoribonuclease YbeY family.</text>
</comment>
<keyword evidence="7" id="KW-0690">Ribosome biogenesis</keyword>
<keyword evidence="5 7" id="KW-0378">Hydrolase</keyword>
<feature type="binding site" evidence="7">
    <location>
        <position position="93"/>
    </location>
    <ligand>
        <name>Zn(2+)</name>
        <dbReference type="ChEBI" id="CHEBI:29105"/>
        <note>catalytic</note>
    </ligand>
</feature>
<dbReference type="Pfam" id="PF02130">
    <property type="entry name" value="YbeY"/>
    <property type="match status" value="1"/>
</dbReference>
<dbReference type="GO" id="GO:0006364">
    <property type="term" value="P:rRNA processing"/>
    <property type="evidence" value="ECO:0007669"/>
    <property type="project" value="UniProtKB-UniRule"/>
</dbReference>
<dbReference type="PANTHER" id="PTHR46986">
    <property type="entry name" value="ENDORIBONUCLEASE YBEY, CHLOROPLASTIC"/>
    <property type="match status" value="1"/>
</dbReference>
<protein>
    <recommendedName>
        <fullName evidence="7">Endoribonuclease YbeY</fullName>
        <ecNumber evidence="7">3.1.-.-</ecNumber>
    </recommendedName>
</protein>
<keyword evidence="2 7" id="KW-0540">Nuclease</keyword>
<feature type="binding site" evidence="7">
    <location>
        <position position="99"/>
    </location>
    <ligand>
        <name>Zn(2+)</name>
        <dbReference type="ChEBI" id="CHEBI:29105"/>
        <note>catalytic</note>
    </ligand>
</feature>
<dbReference type="SUPFAM" id="SSF55486">
    <property type="entry name" value="Metalloproteases ('zincins'), catalytic domain"/>
    <property type="match status" value="1"/>
</dbReference>
<reference evidence="8 9" key="1">
    <citation type="journal article" date="2016" name="Nat. Commun.">
        <title>Thousands of microbial genomes shed light on interconnected biogeochemical processes in an aquifer system.</title>
        <authorList>
            <person name="Anantharaman K."/>
            <person name="Brown C.T."/>
            <person name="Hug L.A."/>
            <person name="Sharon I."/>
            <person name="Castelle C.J."/>
            <person name="Probst A.J."/>
            <person name="Thomas B.C."/>
            <person name="Singh A."/>
            <person name="Wilkins M.J."/>
            <person name="Karaoz U."/>
            <person name="Brodie E.L."/>
            <person name="Williams K.H."/>
            <person name="Hubbard S.S."/>
            <person name="Banfield J.F."/>
        </authorList>
    </citation>
    <scope>NUCLEOTIDE SEQUENCE [LARGE SCALE GENOMIC DNA]</scope>
</reference>
<evidence type="ECO:0000256" key="7">
    <source>
        <dbReference type="HAMAP-Rule" id="MF_00009"/>
    </source>
</evidence>
<dbReference type="GO" id="GO:0008270">
    <property type="term" value="F:zinc ion binding"/>
    <property type="evidence" value="ECO:0007669"/>
    <property type="project" value="UniProtKB-UniRule"/>
</dbReference>
<dbReference type="HAMAP" id="MF_00009">
    <property type="entry name" value="Endoribonucl_YbeY"/>
    <property type="match status" value="1"/>
</dbReference>
<dbReference type="GO" id="GO:0005737">
    <property type="term" value="C:cytoplasm"/>
    <property type="evidence" value="ECO:0007669"/>
    <property type="project" value="UniProtKB-SubCell"/>
</dbReference>
<dbReference type="InterPro" id="IPR023091">
    <property type="entry name" value="MetalPrtase_cat_dom_sf_prd"/>
</dbReference>
<dbReference type="GO" id="GO:0004222">
    <property type="term" value="F:metalloendopeptidase activity"/>
    <property type="evidence" value="ECO:0007669"/>
    <property type="project" value="InterPro"/>
</dbReference>
<dbReference type="EMBL" id="MHWM01000023">
    <property type="protein sequence ID" value="OHB08545.1"/>
    <property type="molecule type" value="Genomic_DNA"/>
</dbReference>
<evidence type="ECO:0000256" key="6">
    <source>
        <dbReference type="ARBA" id="ARBA00022833"/>
    </source>
</evidence>
<keyword evidence="3 7" id="KW-0479">Metal-binding</keyword>
<evidence type="ECO:0000256" key="5">
    <source>
        <dbReference type="ARBA" id="ARBA00022801"/>
    </source>
</evidence>
<organism evidence="8 9">
    <name type="scientific">Candidatus Zambryskibacteria bacterium RIFCSPLOWO2_02_FULL_39_14</name>
    <dbReference type="NCBI Taxonomy" id="1802769"/>
    <lineage>
        <taxon>Bacteria</taxon>
        <taxon>Candidatus Zambryskiibacteriota</taxon>
    </lineage>
</organism>
<sequence length="120" mass="13609">MPFTDLKNSVLSQDYELSLVFIDDTYSRKLNTTYRGKNKPTNVLSFPLSKKSSDCTGSGEIFIDLVTAKSEARKFGMTFEKFVKYLFIHGLLHLKGMRHGATMEKAEKKLLHGTSNSSRH</sequence>
<evidence type="ECO:0000256" key="3">
    <source>
        <dbReference type="ARBA" id="ARBA00022723"/>
    </source>
</evidence>
<comment type="caution">
    <text evidence="8">The sequence shown here is derived from an EMBL/GenBank/DDBJ whole genome shotgun (WGS) entry which is preliminary data.</text>
</comment>
<dbReference type="AlphaFoldDB" id="A0A1G2UGN2"/>
<evidence type="ECO:0000256" key="2">
    <source>
        <dbReference type="ARBA" id="ARBA00022722"/>
    </source>
</evidence>
<dbReference type="InterPro" id="IPR002036">
    <property type="entry name" value="YbeY"/>
</dbReference>
<evidence type="ECO:0000256" key="1">
    <source>
        <dbReference type="ARBA" id="ARBA00010875"/>
    </source>
</evidence>
<comment type="cofactor">
    <cofactor evidence="7">
        <name>Zn(2+)</name>
        <dbReference type="ChEBI" id="CHEBI:29105"/>
    </cofactor>
    <text evidence="7">Binds 1 zinc ion.</text>
</comment>
<comment type="subcellular location">
    <subcellularLocation>
        <location evidence="7">Cytoplasm</location>
    </subcellularLocation>
</comment>
<dbReference type="Proteomes" id="UP000177096">
    <property type="component" value="Unassembled WGS sequence"/>
</dbReference>
<dbReference type="EC" id="3.1.-.-" evidence="7"/>
<gene>
    <name evidence="7" type="primary">ybeY</name>
    <name evidence="8" type="ORF">A3I86_02660</name>
</gene>
<dbReference type="NCBIfam" id="TIGR00043">
    <property type="entry name" value="rRNA maturation RNase YbeY"/>
    <property type="match status" value="1"/>
</dbReference>
<dbReference type="GO" id="GO:0004521">
    <property type="term" value="F:RNA endonuclease activity"/>
    <property type="evidence" value="ECO:0007669"/>
    <property type="project" value="UniProtKB-UniRule"/>
</dbReference>
<dbReference type="Gene3D" id="3.40.390.30">
    <property type="entry name" value="Metalloproteases ('zincins'), catalytic domain"/>
    <property type="match status" value="1"/>
</dbReference>
<feature type="binding site" evidence="7">
    <location>
        <position position="89"/>
    </location>
    <ligand>
        <name>Zn(2+)</name>
        <dbReference type="ChEBI" id="CHEBI:29105"/>
        <note>catalytic</note>
    </ligand>
</feature>
<name>A0A1G2UGN2_9BACT</name>
<keyword evidence="7" id="KW-0698">rRNA processing</keyword>
<accession>A0A1G2UGN2</accession>
<evidence type="ECO:0000313" key="8">
    <source>
        <dbReference type="EMBL" id="OHB08545.1"/>
    </source>
</evidence>